<dbReference type="InterPro" id="IPR018200">
    <property type="entry name" value="USP_CS"/>
</dbReference>
<keyword evidence="1" id="KW-0833">Ubl conjugation pathway</keyword>
<dbReference type="GO" id="GO:0005829">
    <property type="term" value="C:cytosol"/>
    <property type="evidence" value="ECO:0007669"/>
    <property type="project" value="TreeGrafter"/>
</dbReference>
<evidence type="ECO:0000256" key="2">
    <source>
        <dbReference type="SAM" id="MobiDB-lite"/>
    </source>
</evidence>
<dbReference type="EMBL" id="JBCEZU010000145">
    <property type="protein sequence ID" value="KAK9524833.1"/>
    <property type="molecule type" value="Genomic_DNA"/>
</dbReference>
<evidence type="ECO:0000313" key="5">
    <source>
        <dbReference type="EMBL" id="KAK9524833.1"/>
    </source>
</evidence>
<dbReference type="Pfam" id="PF00443">
    <property type="entry name" value="UCH"/>
    <property type="match status" value="1"/>
</dbReference>
<keyword evidence="1" id="KW-0378">Hydrolase</keyword>
<dbReference type="GO" id="GO:0016579">
    <property type="term" value="P:protein deubiquitination"/>
    <property type="evidence" value="ECO:0007669"/>
    <property type="project" value="InterPro"/>
</dbReference>
<dbReference type="InterPro" id="IPR001394">
    <property type="entry name" value="Peptidase_C19_UCH"/>
</dbReference>
<dbReference type="PROSITE" id="PS00972">
    <property type="entry name" value="USP_1"/>
    <property type="match status" value="1"/>
</dbReference>
<evidence type="ECO:0000313" key="6">
    <source>
        <dbReference type="Proteomes" id="UP001488805"/>
    </source>
</evidence>
<dbReference type="PROSITE" id="PS00973">
    <property type="entry name" value="USP_2"/>
    <property type="match status" value="1"/>
</dbReference>
<feature type="domain" description="USP" evidence="4">
    <location>
        <begin position="33"/>
        <end position="351"/>
    </location>
</feature>
<dbReference type="SUPFAM" id="SSF54001">
    <property type="entry name" value="Cysteine proteinases"/>
    <property type="match status" value="1"/>
</dbReference>
<evidence type="ECO:0000256" key="3">
    <source>
        <dbReference type="SAM" id="Phobius"/>
    </source>
</evidence>
<dbReference type="Gene3D" id="3.90.70.10">
    <property type="entry name" value="Cysteine proteinases"/>
    <property type="match status" value="1"/>
</dbReference>
<dbReference type="InterPro" id="IPR028889">
    <property type="entry name" value="USP"/>
</dbReference>
<keyword evidence="3" id="KW-0812">Transmembrane</keyword>
<dbReference type="Proteomes" id="UP001488805">
    <property type="component" value="Unassembled WGS sequence"/>
</dbReference>
<dbReference type="PROSITE" id="PS50235">
    <property type="entry name" value="USP_3"/>
    <property type="match status" value="1"/>
</dbReference>
<sequence length="425" mass="47881">MSGSRKRPNNEAVVVKGKKRKGTNNAVTQTRHYGLYNQGATCYLNSVLQVLSMTTEIHDRLEPKSQATSQELIVVYKKRKDTCKIKNIGKSLAIENANSNSISESCDVRDPRAKQTDRQLRKIFDGLKEATCGTETITAAFGIQDVHEQQDAAECLEMILRKISPQASEVFQGALTYTTKCSRAHKIIEETNEFWTLPLSLKDAHDSSYSVESGFKRIFQSKPHKGVYCNECDETTEATSGCEMVVFPQILTLLLKKFDFDDTTRRHSKTNRRVHVPRALKTKEKTYELYAMVNHIGSLRGGHYTATVRSHEDNTWYEFDDTRVYKVKEQLFAETGTYSSSTAYLLVYRASAKHDDTNQIPPPTLNTSHSSRLPDSTTVEIENGESSPKLYKSPTCKMTALRISLIVIVCALVVILIVVLPILYS</sequence>
<dbReference type="CDD" id="cd02257">
    <property type="entry name" value="Peptidase_C19"/>
    <property type="match status" value="1"/>
</dbReference>
<organism evidence="5 6">
    <name type="scientific">Zoarces viviparus</name>
    <name type="common">Viviparous eelpout</name>
    <name type="synonym">Blennius viviparus</name>
    <dbReference type="NCBI Taxonomy" id="48416"/>
    <lineage>
        <taxon>Eukaryota</taxon>
        <taxon>Metazoa</taxon>
        <taxon>Chordata</taxon>
        <taxon>Craniata</taxon>
        <taxon>Vertebrata</taxon>
        <taxon>Euteleostomi</taxon>
        <taxon>Actinopterygii</taxon>
        <taxon>Neopterygii</taxon>
        <taxon>Teleostei</taxon>
        <taxon>Neoteleostei</taxon>
        <taxon>Acanthomorphata</taxon>
        <taxon>Eupercaria</taxon>
        <taxon>Perciformes</taxon>
        <taxon>Cottioidei</taxon>
        <taxon>Zoarcales</taxon>
        <taxon>Zoarcidae</taxon>
        <taxon>Zoarcinae</taxon>
        <taxon>Zoarces</taxon>
    </lineage>
</organism>
<evidence type="ECO:0000256" key="1">
    <source>
        <dbReference type="RuleBase" id="RU366025"/>
    </source>
</evidence>
<dbReference type="GO" id="GO:0004843">
    <property type="term" value="F:cysteine-type deubiquitinase activity"/>
    <property type="evidence" value="ECO:0007669"/>
    <property type="project" value="UniProtKB-UniRule"/>
</dbReference>
<keyword evidence="3" id="KW-0472">Membrane</keyword>
<name>A0AAW1ER40_ZOAVI</name>
<reference evidence="5 6" key="1">
    <citation type="journal article" date="2024" name="Genome Biol. Evol.">
        <title>Chromosome-level genome assembly of the viviparous eelpout Zoarces viviparus.</title>
        <authorList>
            <person name="Fuhrmann N."/>
            <person name="Brasseur M.V."/>
            <person name="Bakowski C.E."/>
            <person name="Podsiadlowski L."/>
            <person name="Prost S."/>
            <person name="Krehenwinkel H."/>
            <person name="Mayer C."/>
        </authorList>
    </citation>
    <scope>NUCLEOTIDE SEQUENCE [LARGE SCALE GENOMIC DNA]</scope>
    <source>
        <strain evidence="5">NO-MEL_2022_Ind0_liver</strain>
    </source>
</reference>
<dbReference type="EC" id="3.4.19.12" evidence="1"/>
<dbReference type="GO" id="GO:0006508">
    <property type="term" value="P:proteolysis"/>
    <property type="evidence" value="ECO:0007669"/>
    <property type="project" value="UniProtKB-KW"/>
</dbReference>
<dbReference type="PANTHER" id="PTHR24006:SF899">
    <property type="entry name" value="UBIQUITIN CARBOXYL-TERMINAL HYDROLASE"/>
    <property type="match status" value="1"/>
</dbReference>
<feature type="region of interest" description="Disordered" evidence="2">
    <location>
        <begin position="356"/>
        <end position="375"/>
    </location>
</feature>
<comment type="caution">
    <text evidence="5">The sequence shown here is derived from an EMBL/GenBank/DDBJ whole genome shotgun (WGS) entry which is preliminary data.</text>
</comment>
<feature type="transmembrane region" description="Helical" evidence="3">
    <location>
        <begin position="399"/>
        <end position="424"/>
    </location>
</feature>
<dbReference type="GO" id="GO:0005634">
    <property type="term" value="C:nucleus"/>
    <property type="evidence" value="ECO:0007669"/>
    <property type="project" value="TreeGrafter"/>
</dbReference>
<keyword evidence="3" id="KW-1133">Transmembrane helix</keyword>
<feature type="region of interest" description="Disordered" evidence="2">
    <location>
        <begin position="1"/>
        <end position="25"/>
    </location>
</feature>
<comment type="similarity">
    <text evidence="1">Belongs to the peptidase C19 family.</text>
</comment>
<dbReference type="PANTHER" id="PTHR24006">
    <property type="entry name" value="UBIQUITIN CARBOXYL-TERMINAL HYDROLASE"/>
    <property type="match status" value="1"/>
</dbReference>
<proteinExistence type="inferred from homology"/>
<dbReference type="InterPro" id="IPR050164">
    <property type="entry name" value="Peptidase_C19"/>
</dbReference>
<evidence type="ECO:0000259" key="4">
    <source>
        <dbReference type="PROSITE" id="PS50235"/>
    </source>
</evidence>
<feature type="compositionally biased region" description="Polar residues" evidence="2">
    <location>
        <begin position="365"/>
        <end position="375"/>
    </location>
</feature>
<comment type="catalytic activity">
    <reaction evidence="1">
        <text>Thiol-dependent hydrolysis of ester, thioester, amide, peptide and isopeptide bonds formed by the C-terminal Gly of ubiquitin (a 76-residue protein attached to proteins as an intracellular targeting signal).</text>
        <dbReference type="EC" id="3.4.19.12"/>
    </reaction>
</comment>
<keyword evidence="1" id="KW-0645">Protease</keyword>
<gene>
    <name evidence="5" type="ORF">VZT92_017199</name>
</gene>
<accession>A0AAW1ER40</accession>
<keyword evidence="1" id="KW-0788">Thiol protease</keyword>
<dbReference type="InterPro" id="IPR038765">
    <property type="entry name" value="Papain-like_cys_pep_sf"/>
</dbReference>
<keyword evidence="6" id="KW-1185">Reference proteome</keyword>
<protein>
    <recommendedName>
        <fullName evidence="1">Ubiquitin carboxyl-terminal hydrolase</fullName>
        <ecNumber evidence="1">3.4.19.12</ecNumber>
    </recommendedName>
</protein>
<dbReference type="AlphaFoldDB" id="A0AAW1ER40"/>